<sequence>MVEVGTCSMSSGPEVLISVSPSSPETTVEQLVTGPLHLLVRSIYLSDGTVRELRPNLRMDETKWTQRSRANLVFGGLTYTETVTKLTDRSVRACVPSAIAAFASATLVRSRSVGRRLPVHPRQGQVLRDGGERGPEEAPCR</sequence>
<evidence type="ECO:0000256" key="1">
    <source>
        <dbReference type="SAM" id="MobiDB-lite"/>
    </source>
</evidence>
<evidence type="ECO:0000313" key="3">
    <source>
        <dbReference type="Proteomes" id="UP000822688"/>
    </source>
</evidence>
<evidence type="ECO:0000313" key="2">
    <source>
        <dbReference type="EMBL" id="KAG0555837.1"/>
    </source>
</evidence>
<protein>
    <submittedName>
        <fullName evidence="2">Uncharacterized protein</fullName>
    </submittedName>
</protein>
<name>A0A8T0GBH2_CERPU</name>
<feature type="region of interest" description="Disordered" evidence="1">
    <location>
        <begin position="118"/>
        <end position="141"/>
    </location>
</feature>
<feature type="compositionally biased region" description="Basic and acidic residues" evidence="1">
    <location>
        <begin position="129"/>
        <end position="141"/>
    </location>
</feature>
<comment type="caution">
    <text evidence="2">The sequence shown here is derived from an EMBL/GenBank/DDBJ whole genome shotgun (WGS) entry which is preliminary data.</text>
</comment>
<gene>
    <name evidence="2" type="ORF">KC19_11G007100</name>
</gene>
<keyword evidence="3" id="KW-1185">Reference proteome</keyword>
<reference evidence="2 3" key="1">
    <citation type="submission" date="2020-06" db="EMBL/GenBank/DDBJ databases">
        <title>WGS assembly of Ceratodon purpureus strain R40.</title>
        <authorList>
            <person name="Carey S.B."/>
            <person name="Jenkins J."/>
            <person name="Shu S."/>
            <person name="Lovell J.T."/>
            <person name="Sreedasyam A."/>
            <person name="Maumus F."/>
            <person name="Tiley G.P."/>
            <person name="Fernandez-Pozo N."/>
            <person name="Barry K."/>
            <person name="Chen C."/>
            <person name="Wang M."/>
            <person name="Lipzen A."/>
            <person name="Daum C."/>
            <person name="Saski C.A."/>
            <person name="Payton A.C."/>
            <person name="Mcbreen J.C."/>
            <person name="Conrad R.E."/>
            <person name="Kollar L.M."/>
            <person name="Olsson S."/>
            <person name="Huttunen S."/>
            <person name="Landis J.B."/>
            <person name="Wickett N.J."/>
            <person name="Johnson M.G."/>
            <person name="Rensing S.A."/>
            <person name="Grimwood J."/>
            <person name="Schmutz J."/>
            <person name="Mcdaniel S.F."/>
        </authorList>
    </citation>
    <scope>NUCLEOTIDE SEQUENCE [LARGE SCALE GENOMIC DNA]</scope>
    <source>
        <strain evidence="2 3">R40</strain>
    </source>
</reference>
<accession>A0A8T0GBH2</accession>
<dbReference type="EMBL" id="CM026432">
    <property type="protein sequence ID" value="KAG0555837.1"/>
    <property type="molecule type" value="Genomic_DNA"/>
</dbReference>
<organism evidence="2 3">
    <name type="scientific">Ceratodon purpureus</name>
    <name type="common">Fire moss</name>
    <name type="synonym">Dicranum purpureum</name>
    <dbReference type="NCBI Taxonomy" id="3225"/>
    <lineage>
        <taxon>Eukaryota</taxon>
        <taxon>Viridiplantae</taxon>
        <taxon>Streptophyta</taxon>
        <taxon>Embryophyta</taxon>
        <taxon>Bryophyta</taxon>
        <taxon>Bryophytina</taxon>
        <taxon>Bryopsida</taxon>
        <taxon>Dicranidae</taxon>
        <taxon>Pseudoditrichales</taxon>
        <taxon>Ditrichaceae</taxon>
        <taxon>Ceratodon</taxon>
    </lineage>
</organism>
<proteinExistence type="predicted"/>
<dbReference type="Proteomes" id="UP000822688">
    <property type="component" value="Chromosome 11"/>
</dbReference>
<dbReference type="AlphaFoldDB" id="A0A8T0GBH2"/>